<organism evidence="2 3">
    <name type="scientific">Streptomyces avidinii</name>
    <dbReference type="NCBI Taxonomy" id="1895"/>
    <lineage>
        <taxon>Bacteria</taxon>
        <taxon>Bacillati</taxon>
        <taxon>Actinomycetota</taxon>
        <taxon>Actinomycetes</taxon>
        <taxon>Kitasatosporales</taxon>
        <taxon>Streptomycetaceae</taxon>
        <taxon>Streptomyces</taxon>
    </lineage>
</organism>
<protein>
    <recommendedName>
        <fullName evidence="4">Flp pilus-assembly TadE/G-like protein</fullName>
    </recommendedName>
</protein>
<sequence length="473" mass="50375">MLNRYKSRSSSGSCRARARGGGAAVVLTLLIALVEAMEAAAAWHRAQEFRAQAQAASQAAVLLREAAGLTGTPPAATGHEVAYRPGDAHRGPWPAGGRTRYLLMTSGYPPLPEPFAEALGEAAQTAAMAYRLVMTISDAVRRATQNRLTGTEEELGEDAEAMAPGWSADQLRGHLGDDILAVLMQDTDWPKVARQLVGLQQTGVDLGTFLPQMGRMTAGVHQAVTANTARIKAEGTDRWADLLKATMPQGLVRDAILASPAWPDIAAATGRIDGAGIDPPRRSRCRPGRRRRHRGRRQDPRTRPGFDHPGGHLRSGDRSGDRPPPPPPLLPLWPAPQCWRGTCWPRAWVRPVIRGPCLPAGSPRPFRPTPPSRRCARADGAAPRSPLGLGRDRQRDPCTKLAALLVEVAELLTATAADVPLAAPRAADVLERIAARIGPEAAGALCNDGMPAEVVATAFGTARSEALLLLLTA</sequence>
<feature type="compositionally biased region" description="Basic and acidic residues" evidence="1">
    <location>
        <begin position="297"/>
        <end position="321"/>
    </location>
</feature>
<proteinExistence type="predicted"/>
<gene>
    <name evidence="2" type="ORF">J2Z77_000007</name>
</gene>
<name>A0ABS4KW51_STRAV</name>
<dbReference type="RefSeq" id="WP_189974412.1">
    <property type="nucleotide sequence ID" value="NZ_BMVL01000029.1"/>
</dbReference>
<dbReference type="EMBL" id="JAGGLQ010000001">
    <property type="protein sequence ID" value="MBP2034223.1"/>
    <property type="molecule type" value="Genomic_DNA"/>
</dbReference>
<keyword evidence="3" id="KW-1185">Reference proteome</keyword>
<reference evidence="2 3" key="1">
    <citation type="submission" date="2021-03" db="EMBL/GenBank/DDBJ databases">
        <title>Genomic Encyclopedia of Type Strains, Phase IV (KMG-IV): sequencing the most valuable type-strain genomes for metagenomic binning, comparative biology and taxonomic classification.</title>
        <authorList>
            <person name="Goeker M."/>
        </authorList>
    </citation>
    <scope>NUCLEOTIDE SEQUENCE [LARGE SCALE GENOMIC DNA]</scope>
    <source>
        <strain evidence="2 3">DSM 40526</strain>
    </source>
</reference>
<evidence type="ECO:0000313" key="3">
    <source>
        <dbReference type="Proteomes" id="UP001519310"/>
    </source>
</evidence>
<feature type="region of interest" description="Disordered" evidence="1">
    <location>
        <begin position="359"/>
        <end position="393"/>
    </location>
</feature>
<comment type="caution">
    <text evidence="2">The sequence shown here is derived from an EMBL/GenBank/DDBJ whole genome shotgun (WGS) entry which is preliminary data.</text>
</comment>
<evidence type="ECO:0008006" key="4">
    <source>
        <dbReference type="Google" id="ProtNLM"/>
    </source>
</evidence>
<feature type="region of interest" description="Disordered" evidence="1">
    <location>
        <begin position="271"/>
        <end position="329"/>
    </location>
</feature>
<evidence type="ECO:0000256" key="1">
    <source>
        <dbReference type="SAM" id="MobiDB-lite"/>
    </source>
</evidence>
<accession>A0ABS4KW51</accession>
<feature type="compositionally biased region" description="Basic residues" evidence="1">
    <location>
        <begin position="282"/>
        <end position="296"/>
    </location>
</feature>
<evidence type="ECO:0000313" key="2">
    <source>
        <dbReference type="EMBL" id="MBP2034223.1"/>
    </source>
</evidence>
<dbReference type="Proteomes" id="UP001519310">
    <property type="component" value="Unassembled WGS sequence"/>
</dbReference>